<dbReference type="Pfam" id="PF10991">
    <property type="entry name" value="Enc34_ssDNA-bd"/>
    <property type="match status" value="1"/>
</dbReference>
<proteinExistence type="predicted"/>
<comment type="caution">
    <text evidence="1">The sequence shown here is derived from an EMBL/GenBank/DDBJ whole genome shotgun (WGS) entry which is preliminary data.</text>
</comment>
<dbReference type="EMBL" id="JBBMFO010000001">
    <property type="protein sequence ID" value="MEQ2400124.1"/>
    <property type="molecule type" value="Genomic_DNA"/>
</dbReference>
<sequence length="191" mass="20627">MAREFTTSLVRLSYVSVFDPRENQQGQKKYSVTCLLPKTDTEGYKKLMAAIKAEIESEKDGKLKGVIQPKIPVHDGDGASPTGQAYGPECQGHWVFTASAGENYPPAVMDTRVQPIMDRSQVYSGCWGHVALSIYAYNNQSKGIGLGLNGVQKVKDDEALGFSFDANKAFSAIEDDEAGAGGIDPLTGLPY</sequence>
<reference evidence="1 2" key="1">
    <citation type="submission" date="2024-03" db="EMBL/GenBank/DDBJ databases">
        <title>Human intestinal bacterial collection.</title>
        <authorList>
            <person name="Pauvert C."/>
            <person name="Hitch T.C.A."/>
            <person name="Clavel T."/>
        </authorList>
    </citation>
    <scope>NUCLEOTIDE SEQUENCE [LARGE SCALE GENOMIC DNA]</scope>
    <source>
        <strain evidence="1 2">CLA-SR-H025</strain>
    </source>
</reference>
<dbReference type="Proteomes" id="UP001447979">
    <property type="component" value="Unassembled WGS sequence"/>
</dbReference>
<dbReference type="SUPFAM" id="SSF50249">
    <property type="entry name" value="Nucleic acid-binding proteins"/>
    <property type="match status" value="1"/>
</dbReference>
<keyword evidence="2" id="KW-1185">Reference proteome</keyword>
<dbReference type="InterPro" id="IPR022595">
    <property type="entry name" value="Enc34_ssDNA-bd"/>
</dbReference>
<dbReference type="InterPro" id="IPR012340">
    <property type="entry name" value="NA-bd_OB-fold"/>
</dbReference>
<name>A0ABV1CDG7_9FIRM</name>
<dbReference type="Gene3D" id="2.40.50.140">
    <property type="entry name" value="Nucleic acid-binding proteins"/>
    <property type="match status" value="1"/>
</dbReference>
<evidence type="ECO:0000313" key="1">
    <source>
        <dbReference type="EMBL" id="MEQ2400124.1"/>
    </source>
</evidence>
<accession>A0ABV1CDG7</accession>
<evidence type="ECO:0000313" key="2">
    <source>
        <dbReference type="Proteomes" id="UP001447979"/>
    </source>
</evidence>
<gene>
    <name evidence="1" type="ORF">WMO19_00740</name>
</gene>
<organism evidence="1 2">
    <name type="scientific">Peptoniphilus hominis</name>
    <name type="common">ex Hitch et al. 2025</name>
    <dbReference type="NCBI Taxonomy" id="3133174"/>
    <lineage>
        <taxon>Bacteria</taxon>
        <taxon>Bacillati</taxon>
        <taxon>Bacillota</taxon>
        <taxon>Tissierellia</taxon>
        <taxon>Tissierellales</taxon>
        <taxon>Peptoniphilaceae</taxon>
        <taxon>Peptoniphilus</taxon>
    </lineage>
</organism>
<dbReference type="RefSeq" id="WP_349169800.1">
    <property type="nucleotide sequence ID" value="NZ_JBBMFO010000001.1"/>
</dbReference>
<protein>
    <submittedName>
        <fullName evidence="1">DUF2815 family protein</fullName>
    </submittedName>
</protein>